<dbReference type="GO" id="GO:0005829">
    <property type="term" value="C:cytosol"/>
    <property type="evidence" value="ECO:0007669"/>
    <property type="project" value="TreeGrafter"/>
</dbReference>
<evidence type="ECO:0000259" key="1">
    <source>
        <dbReference type="Pfam" id="PF01968"/>
    </source>
</evidence>
<keyword evidence="5" id="KW-1185">Reference proteome</keyword>
<evidence type="ECO:0000313" key="4">
    <source>
        <dbReference type="EMBL" id="TRL37712.1"/>
    </source>
</evidence>
<feature type="domain" description="Acetophenone carboxylase-like C-terminal" evidence="3">
    <location>
        <begin position="506"/>
        <end position="667"/>
    </location>
</feature>
<dbReference type="InterPro" id="IPR049517">
    <property type="entry name" value="ACX-like_C"/>
</dbReference>
<reference evidence="4 5" key="1">
    <citation type="submission" date="2019-07" db="EMBL/GenBank/DDBJ databases">
        <title>Ln-dependent methylotrophs.</title>
        <authorList>
            <person name="Tani A."/>
        </authorList>
    </citation>
    <scope>NUCLEOTIDE SEQUENCE [LARGE SCALE GENOMIC DNA]</scope>
    <source>
        <strain evidence="4 5">SM12</strain>
    </source>
</reference>
<feature type="domain" description="Hydantoinase/oxoprolinase N-terminal" evidence="2">
    <location>
        <begin position="4"/>
        <end position="181"/>
    </location>
</feature>
<dbReference type="PANTHER" id="PTHR11365:SF23">
    <property type="entry name" value="HYPOTHETICAL 5-OXOPROLINASE (EUROFUNG)-RELATED"/>
    <property type="match status" value="1"/>
</dbReference>
<dbReference type="RefSeq" id="WP_143125973.1">
    <property type="nucleotide sequence ID" value="NZ_VJMG01000039.1"/>
</dbReference>
<gene>
    <name evidence="4" type="ORF">FNA46_14725</name>
</gene>
<protein>
    <submittedName>
        <fullName evidence="4">Hydantoinase/oxoprolinase family protein</fullName>
    </submittedName>
</protein>
<dbReference type="PANTHER" id="PTHR11365">
    <property type="entry name" value="5-OXOPROLINASE RELATED"/>
    <property type="match status" value="1"/>
</dbReference>
<dbReference type="Proteomes" id="UP000316801">
    <property type="component" value="Unassembled WGS sequence"/>
</dbReference>
<name>A0A549T773_9HYPH</name>
<dbReference type="InterPro" id="IPR002821">
    <property type="entry name" value="Hydantoinase_A"/>
</dbReference>
<organism evidence="4 5">
    <name type="scientific">Rhizobium straminoryzae</name>
    <dbReference type="NCBI Taxonomy" id="1387186"/>
    <lineage>
        <taxon>Bacteria</taxon>
        <taxon>Pseudomonadati</taxon>
        <taxon>Pseudomonadota</taxon>
        <taxon>Alphaproteobacteria</taxon>
        <taxon>Hyphomicrobiales</taxon>
        <taxon>Rhizobiaceae</taxon>
        <taxon>Rhizobium/Agrobacterium group</taxon>
        <taxon>Rhizobium</taxon>
    </lineage>
</organism>
<dbReference type="EMBL" id="VJMG01000039">
    <property type="protein sequence ID" value="TRL37712.1"/>
    <property type="molecule type" value="Genomic_DNA"/>
</dbReference>
<dbReference type="InterPro" id="IPR045079">
    <property type="entry name" value="Oxoprolinase-like"/>
</dbReference>
<dbReference type="SUPFAM" id="SSF53067">
    <property type="entry name" value="Actin-like ATPase domain"/>
    <property type="match status" value="1"/>
</dbReference>
<evidence type="ECO:0000259" key="3">
    <source>
        <dbReference type="Pfam" id="PF19278"/>
    </source>
</evidence>
<dbReference type="GO" id="GO:0006749">
    <property type="term" value="P:glutathione metabolic process"/>
    <property type="evidence" value="ECO:0007669"/>
    <property type="project" value="TreeGrafter"/>
</dbReference>
<feature type="domain" description="Hydantoinase A/oxoprolinase" evidence="1">
    <location>
        <begin position="203"/>
        <end position="491"/>
    </location>
</feature>
<dbReference type="Pfam" id="PF01968">
    <property type="entry name" value="Hydantoinase_A"/>
    <property type="match status" value="1"/>
</dbReference>
<dbReference type="InterPro" id="IPR008040">
    <property type="entry name" value="Hydant_A_N"/>
</dbReference>
<sequence>MVYRIGCDVGGTFTDLCLFEEETGKTFFVKTPTTTGHQATAVVHAARTALGMAGIAANELSGFAHGTTVATNAILERRGARTALLITRGFRDVLAIGRQTRAHLYDQYARKPEPLVPREFVYEIRERLAPDGTVTEALDEETVRDAISAMLTAGIETVAISFLHSYANPAHERRAAEIVHAMAPELKISISSDVLAEPGEFERTSTTVMNAYLMPPLKDYLERIANTLVSDGVTVEPAIMQSGGGVMPIETASGVKAVHTCLSGPAAGMIGARRFAEAAGYKNVVTIDMGGTSFDVGLIEDGQILTRYESEIEGFPLRVPMFDIITLGAGGGSIAHVDAGGLLKVGPESAGARPGPAAYGKGGERPTVTDANVLLGRLRPGREIGGGIVIDRERAARAVETHVAGPLGISVEEAAVGILQVVNAAMVRGMRRITVERGLEPRDFAVMAFGGAGPLHAVDLCAELDVETVIVPPSPGLLCGIGLLLAPWKHDETSMISGLTDGMSNSDIRTAIEILVSKIIDQANRDRIDFKSVTLSPVLEMRYRGQGHQLPIHWTADGLDAAVEAFHQAHQRSFGYARRGESIEISMLRLSASAPPPSDRLPVPTITASDDPVIARSPLWFEGAMVEVPVYDRAKLAIGTELQGPLIIEQHDTTLIVGAQTLVVDSHGNLIIRMQK</sequence>
<dbReference type="Pfam" id="PF19278">
    <property type="entry name" value="Hydant_A_C"/>
    <property type="match status" value="1"/>
</dbReference>
<proteinExistence type="predicted"/>
<dbReference type="GO" id="GO:0017168">
    <property type="term" value="F:5-oxoprolinase (ATP-hydrolyzing) activity"/>
    <property type="evidence" value="ECO:0007669"/>
    <property type="project" value="TreeGrafter"/>
</dbReference>
<evidence type="ECO:0000259" key="2">
    <source>
        <dbReference type="Pfam" id="PF05378"/>
    </source>
</evidence>
<comment type="caution">
    <text evidence="4">The sequence shown here is derived from an EMBL/GenBank/DDBJ whole genome shotgun (WGS) entry which is preliminary data.</text>
</comment>
<dbReference type="AlphaFoldDB" id="A0A549T773"/>
<dbReference type="Pfam" id="PF05378">
    <property type="entry name" value="Hydant_A_N"/>
    <property type="match status" value="1"/>
</dbReference>
<dbReference type="InterPro" id="IPR043129">
    <property type="entry name" value="ATPase_NBD"/>
</dbReference>
<evidence type="ECO:0000313" key="5">
    <source>
        <dbReference type="Proteomes" id="UP000316801"/>
    </source>
</evidence>
<accession>A0A549T773</accession>